<organism evidence="1 2">
    <name type="scientific">Anisodus tanguticus</name>
    <dbReference type="NCBI Taxonomy" id="243964"/>
    <lineage>
        <taxon>Eukaryota</taxon>
        <taxon>Viridiplantae</taxon>
        <taxon>Streptophyta</taxon>
        <taxon>Embryophyta</taxon>
        <taxon>Tracheophyta</taxon>
        <taxon>Spermatophyta</taxon>
        <taxon>Magnoliopsida</taxon>
        <taxon>eudicotyledons</taxon>
        <taxon>Gunneridae</taxon>
        <taxon>Pentapetalae</taxon>
        <taxon>asterids</taxon>
        <taxon>lamiids</taxon>
        <taxon>Solanales</taxon>
        <taxon>Solanaceae</taxon>
        <taxon>Solanoideae</taxon>
        <taxon>Hyoscyameae</taxon>
        <taxon>Anisodus</taxon>
    </lineage>
</organism>
<evidence type="ECO:0000313" key="2">
    <source>
        <dbReference type="Proteomes" id="UP001291623"/>
    </source>
</evidence>
<reference evidence="1" key="1">
    <citation type="submission" date="2023-12" db="EMBL/GenBank/DDBJ databases">
        <title>Genome assembly of Anisodus tanguticus.</title>
        <authorList>
            <person name="Wang Y.-J."/>
        </authorList>
    </citation>
    <scope>NUCLEOTIDE SEQUENCE</scope>
    <source>
        <strain evidence="1">KB-2021</strain>
        <tissue evidence="1">Leaf</tissue>
    </source>
</reference>
<gene>
    <name evidence="1" type="ORF">RND71_036896</name>
</gene>
<comment type="caution">
    <text evidence="1">The sequence shown here is derived from an EMBL/GenBank/DDBJ whole genome shotgun (WGS) entry which is preliminary data.</text>
</comment>
<name>A0AAE1R4Z5_9SOLA</name>
<evidence type="ECO:0000313" key="1">
    <source>
        <dbReference type="EMBL" id="KAK4343802.1"/>
    </source>
</evidence>
<protein>
    <submittedName>
        <fullName evidence="1">Uncharacterized protein</fullName>
    </submittedName>
</protein>
<keyword evidence="2" id="KW-1185">Reference proteome</keyword>
<proteinExistence type="predicted"/>
<dbReference type="AlphaFoldDB" id="A0AAE1R4Z5"/>
<dbReference type="Proteomes" id="UP001291623">
    <property type="component" value="Unassembled WGS sequence"/>
</dbReference>
<accession>A0AAE1R4Z5</accession>
<sequence length="165" mass="18577">MDAQPNSVGRLAHLTDDEILDRFDRISFFLTIQNSGAFDQDLLTSPVLALARIGTFMRCGMRDQKTNREGMAYQSLVDLPLNQSRSFQLSCLGSGIPSLVWAFNSKKCGTGSSLSTYREREGDRGDLEFRSLLYGERSLSYQECVGEAREDGLDREAMLMPLLYR</sequence>
<dbReference type="EMBL" id="JAVYJV010000020">
    <property type="protein sequence ID" value="KAK4343802.1"/>
    <property type="molecule type" value="Genomic_DNA"/>
</dbReference>